<dbReference type="OrthoDB" id="433457at2759"/>
<proteinExistence type="inferred from homology"/>
<evidence type="ECO:0000259" key="6">
    <source>
        <dbReference type="Pfam" id="PF03178"/>
    </source>
</evidence>
<feature type="region of interest" description="Disordered" evidence="5">
    <location>
        <begin position="1665"/>
        <end position="1690"/>
    </location>
</feature>
<dbReference type="InterPro" id="IPR036322">
    <property type="entry name" value="WD40_repeat_dom_sf"/>
</dbReference>
<feature type="region of interest" description="Disordered" evidence="5">
    <location>
        <begin position="1600"/>
        <end position="1624"/>
    </location>
</feature>
<dbReference type="STRING" id="91626.A0A0C9MT79"/>
<dbReference type="Gene3D" id="1.20.58.1520">
    <property type="match status" value="1"/>
</dbReference>
<organism evidence="9">
    <name type="scientific">Mucor ambiguus</name>
    <dbReference type="NCBI Taxonomy" id="91626"/>
    <lineage>
        <taxon>Eukaryota</taxon>
        <taxon>Fungi</taxon>
        <taxon>Fungi incertae sedis</taxon>
        <taxon>Mucoromycota</taxon>
        <taxon>Mucoromycotina</taxon>
        <taxon>Mucoromycetes</taxon>
        <taxon>Mucorales</taxon>
        <taxon>Mucorineae</taxon>
        <taxon>Mucoraceae</taxon>
        <taxon>Mucor</taxon>
    </lineage>
</organism>
<feature type="domain" description="RSE1/DDB1/CPSF1 second beta-propeller" evidence="8">
    <location>
        <begin position="423"/>
        <end position="709"/>
    </location>
</feature>
<protein>
    <recommendedName>
        <fullName evidence="3">DNA damage-binding protein 1</fullName>
    </recommendedName>
</protein>
<feature type="domain" description="RSE1/DDB1/CPSF1 first beta-propeller" evidence="7">
    <location>
        <begin position="32"/>
        <end position="375"/>
    </location>
</feature>
<evidence type="ECO:0000313" key="10">
    <source>
        <dbReference type="Proteomes" id="UP000053815"/>
    </source>
</evidence>
<dbReference type="InterPro" id="IPR004871">
    <property type="entry name" value="RSE1/DDB1/CPSF1_C"/>
</dbReference>
<keyword evidence="10" id="KW-1185">Reference proteome</keyword>
<dbReference type="InterPro" id="IPR050358">
    <property type="entry name" value="RSE1/DDB1/CFT1"/>
</dbReference>
<dbReference type="Pfam" id="PF03178">
    <property type="entry name" value="CPSF_A"/>
    <property type="match status" value="1"/>
</dbReference>
<dbReference type="EMBL" id="DF836669">
    <property type="protein sequence ID" value="GAN10644.1"/>
    <property type="molecule type" value="Genomic_DNA"/>
</dbReference>
<evidence type="ECO:0000256" key="3">
    <source>
        <dbReference type="ARBA" id="ARBA00014577"/>
    </source>
</evidence>
<evidence type="ECO:0000256" key="2">
    <source>
        <dbReference type="ARBA" id="ARBA00007453"/>
    </source>
</evidence>
<evidence type="ECO:0000256" key="1">
    <source>
        <dbReference type="ARBA" id="ARBA00004123"/>
    </source>
</evidence>
<dbReference type="Gene3D" id="2.130.10.10">
    <property type="entry name" value="YVTN repeat-like/Quinoprotein amine dehydrogenase"/>
    <property type="match status" value="3"/>
</dbReference>
<name>A0A0C9MT79_9FUNG</name>
<feature type="domain" description="RSE1/DDB1/CPSF1 C-terminal" evidence="6">
    <location>
        <begin position="773"/>
        <end position="1100"/>
    </location>
</feature>
<comment type="similarity">
    <text evidence="2">Belongs to the DDB1 family.</text>
</comment>
<dbReference type="InterPro" id="IPR058543">
    <property type="entry name" value="Beta-prop_RSE1/DDB1/CPSF1_2nd"/>
</dbReference>
<dbReference type="Proteomes" id="UP000053815">
    <property type="component" value="Unassembled WGS sequence"/>
</dbReference>
<evidence type="ECO:0000259" key="7">
    <source>
        <dbReference type="Pfam" id="PF10433"/>
    </source>
</evidence>
<sequence>MCNESRPFTTVSIMSNKSSYHVVTTINNPTAVTCTAKGKFLDADYDNLIVCKGSTIEVYSILADGIKLATEFSIYGVISKIQTCTIPNKSTCSLFILTDQHFYTIITYDTALQKIQTEGHGQLNEHNARVTDQPISTVIDLKSSTVLVSAFTGLLFSVPLTPKTDTKGKQKEGSKSTPFVPSSIRTNEFDFLSMVSLRGIHQSYIAVLLGEINDLKTIKAFRYNASLNEITENDKMQVGVEATTHTLVSVPDPIGGVLAIGEYIISYYDLSSPGSTPKELSIDPTLVTAASFLENSYDHCLIGDAEGYLYMLTFDITNLKVQQIHSTVIGQACIPNSITHLGENLFYIGSLQGDPCVIRLNKVGHKFSIDILHTFSNLGPIVDFCLFDYDQQGKQTMVCCSGVDKDGSLRVVENGVGFLEQYELDIPLITQVFPLIIPKTFCDVLVISTFDRTLVLQQTNDTEMKEFNKYSGMVHNEVTLAAVINQEGYLIQITKSSARIMSAGDQGSLLFEWKPPKGEYIAIAQLNETQCVLCCGTGMLIYFDCAGNTLRQISYLQLPDVACIRLCPLKQDGIDSDYVLIGMWSKPKALLLQLPHLEIVLEYPLKETGPRDLLITRFESKHYFMTLLGDGQLLSNEIQLKGNVAQLKNERKTMVGTYCTSMYPYIHQGQKKVFIAGSRPTIVSSLRETLFFSAVNIKDIFAFATFSQHILLMTDHGLLFGQIDANQKLHHNKFKIENDMPVRIRYMNQAKALAVGTLYKEKNNHNGFLTNRGNIRILDAQTFQVLDTYSLPSIETVESMVMASFSGYPNKEYLFVGTVIENADDPDASHGRILVFDVKENYKIELLEAIDEPGIIYDMRAFQNSVVACINGSIYCLTKFAPDLPRGQRVTFEINVHKNVLALSLDTRGDKVLVGDLMRSMSVLKMTNQNPLKLDVLAVDSKPAWMTAVKFVNDYTYIGADDKNNIFTLMLNEGDSAGGNISKLQLKGGFHVGSLINCFRPDILVDVLSTGTKDHDALTRSIEGSFTFATVHGSIGTVKTISHKAFELFYTLQKSILAESTSIGNLKYASWRSYKPQLQQIHHHHQDMTTYLDGDLLKKFQYFNLTVKHKILQHELLKGYSIAEMEGLINSLNVVQELEKLVRTEKRERMILAANIEDAMTNIDSASQLLGVSLENMLYSSINHDRINISPEILSIYNDLNPTFPKQKALTELDSRLKHEISTRQNYVDEWLISIKDLCTLLQIPYRFKSIEEYLENDLSWATVQSISCELRDLKEIKTRRIQQLNSSAKTIHYYWHMLNHQPTQNNDDENDTIELCLSTLYQNFPLDIDLSMMKEQYESSSFDYYHHPSNQLQLTTATLNVLLQKQDTLQRLYEDRIQVYNHSTTRIKAVWEEFNIPILERPALPLRLSNQDMVQLQEITNSIDPLVKSVFDKYIQQFKDQLIPLWDACLLSEIERTEFITSLYEKNTKLEIKSQVDHHMTYLTSIHIEGQALKALMKERKDLIQKMIDFEKTASDPKRLFQASFQLLEEEKWRNNCLPRLLYLDRQLIKALNEFEKLAGKPVMIGERRYLDTLLDEIADREANQTFFGFLNTDPVHTPKRVKSRPASVGSLGSVMQPKKPHQLKTRAVSAIMTSVVNNSTQGLPKKIKPSQSMPLKKKLVVKSPIPTVDQQPNKKDDQPTPPHQGEIYSSSAYINSNITLTKAFRQKGQMASLIPIPASRALTTTKSV</sequence>
<dbReference type="SUPFAM" id="SSF50998">
    <property type="entry name" value="Quinoprotein alcohol dehydrogenase-like"/>
    <property type="match status" value="1"/>
</dbReference>
<dbReference type="PANTHER" id="PTHR10644">
    <property type="entry name" value="DNA REPAIR/RNA PROCESSING CPSF FAMILY"/>
    <property type="match status" value="1"/>
</dbReference>
<reference evidence="9" key="1">
    <citation type="submission" date="2014-09" db="EMBL/GenBank/DDBJ databases">
        <title>Draft genome sequence of an oleaginous Mucoromycotina fungus Mucor ambiguus NBRC6742.</title>
        <authorList>
            <person name="Takeda I."/>
            <person name="Yamane N."/>
            <person name="Morita T."/>
            <person name="Tamano K."/>
            <person name="Machida M."/>
            <person name="Baker S."/>
            <person name="Koike H."/>
        </authorList>
    </citation>
    <scope>NUCLEOTIDE SEQUENCE</scope>
    <source>
        <strain evidence="9">NBRC 6742</strain>
    </source>
</reference>
<dbReference type="SUPFAM" id="SSF50978">
    <property type="entry name" value="WD40 repeat-like"/>
    <property type="match status" value="1"/>
</dbReference>
<dbReference type="Pfam" id="PF03999">
    <property type="entry name" value="MAP65_ASE1"/>
    <property type="match status" value="1"/>
</dbReference>
<evidence type="ECO:0000259" key="8">
    <source>
        <dbReference type="Pfam" id="PF23726"/>
    </source>
</evidence>
<dbReference type="Pfam" id="PF23726">
    <property type="entry name" value="Beta-prop_RSE1_2nd"/>
    <property type="match status" value="1"/>
</dbReference>
<evidence type="ECO:0000256" key="5">
    <source>
        <dbReference type="SAM" id="MobiDB-lite"/>
    </source>
</evidence>
<evidence type="ECO:0000256" key="4">
    <source>
        <dbReference type="ARBA" id="ARBA00023242"/>
    </source>
</evidence>
<keyword evidence="4" id="KW-0539">Nucleus</keyword>
<accession>A0A0C9MT79</accession>
<dbReference type="GO" id="GO:0003676">
    <property type="term" value="F:nucleic acid binding"/>
    <property type="evidence" value="ECO:0007669"/>
    <property type="project" value="InterPro"/>
</dbReference>
<gene>
    <name evidence="9" type="ORF">MAM1_0380c10188</name>
</gene>
<dbReference type="Gene3D" id="1.10.150.910">
    <property type="match status" value="1"/>
</dbReference>
<dbReference type="InterPro" id="IPR011047">
    <property type="entry name" value="Quinoprotein_ADH-like_sf"/>
</dbReference>
<comment type="subcellular location">
    <subcellularLocation>
        <location evidence="1">Nucleus</location>
    </subcellularLocation>
</comment>
<dbReference type="GO" id="GO:0005634">
    <property type="term" value="C:nucleus"/>
    <property type="evidence" value="ECO:0007669"/>
    <property type="project" value="UniProtKB-SubCell"/>
</dbReference>
<dbReference type="InterPro" id="IPR018846">
    <property type="entry name" value="Beta-prop_RSE1/DDB1/CPSF1_1st"/>
</dbReference>
<dbReference type="InterPro" id="IPR015943">
    <property type="entry name" value="WD40/YVTN_repeat-like_dom_sf"/>
</dbReference>
<dbReference type="Pfam" id="PF10433">
    <property type="entry name" value="Beta-prop_RSE1_1st"/>
    <property type="match status" value="1"/>
</dbReference>
<evidence type="ECO:0000313" key="9">
    <source>
        <dbReference type="EMBL" id="GAN10644.1"/>
    </source>
</evidence>